<feature type="transmembrane region" description="Helical" evidence="8">
    <location>
        <begin position="371"/>
        <end position="395"/>
    </location>
</feature>
<dbReference type="Gene3D" id="3.30.70.1430">
    <property type="entry name" value="Multidrug efflux transporter AcrB pore domain"/>
    <property type="match status" value="2"/>
</dbReference>
<evidence type="ECO:0000256" key="7">
    <source>
        <dbReference type="ARBA" id="ARBA00023136"/>
    </source>
</evidence>
<dbReference type="GO" id="GO:0008324">
    <property type="term" value="F:monoatomic cation transmembrane transporter activity"/>
    <property type="evidence" value="ECO:0007669"/>
    <property type="project" value="InterPro"/>
</dbReference>
<dbReference type="SUPFAM" id="SSF82866">
    <property type="entry name" value="Multidrug efflux transporter AcrB transmembrane domain"/>
    <property type="match status" value="2"/>
</dbReference>
<evidence type="ECO:0000313" key="10">
    <source>
        <dbReference type="Proteomes" id="UP000318478"/>
    </source>
</evidence>
<comment type="caution">
    <text evidence="9">The sequence shown here is derived from an EMBL/GenBank/DDBJ whole genome shotgun (WGS) entry which is preliminary data.</text>
</comment>
<dbReference type="GO" id="GO:0005886">
    <property type="term" value="C:plasma membrane"/>
    <property type="evidence" value="ECO:0007669"/>
    <property type="project" value="UniProtKB-SubCell"/>
</dbReference>
<dbReference type="GO" id="GO:0042910">
    <property type="term" value="F:xenobiotic transmembrane transporter activity"/>
    <property type="evidence" value="ECO:0007669"/>
    <property type="project" value="TreeGrafter"/>
</dbReference>
<dbReference type="PRINTS" id="PR00702">
    <property type="entry name" value="ACRIFLAVINRP"/>
</dbReference>
<dbReference type="Gene3D" id="3.30.2090.10">
    <property type="entry name" value="Multidrug efflux transporter AcrB TolC docking domain, DN and DC subdomains"/>
    <property type="match status" value="2"/>
</dbReference>
<feature type="transmembrane region" description="Helical" evidence="8">
    <location>
        <begin position="468"/>
        <end position="490"/>
    </location>
</feature>
<organism evidence="9 10">
    <name type="scientific">Posidoniimonas polymericola</name>
    <dbReference type="NCBI Taxonomy" id="2528002"/>
    <lineage>
        <taxon>Bacteria</taxon>
        <taxon>Pseudomonadati</taxon>
        <taxon>Planctomycetota</taxon>
        <taxon>Planctomycetia</taxon>
        <taxon>Pirellulales</taxon>
        <taxon>Lacipirellulaceae</taxon>
        <taxon>Posidoniimonas</taxon>
    </lineage>
</organism>
<reference evidence="9 10" key="1">
    <citation type="submission" date="2019-02" db="EMBL/GenBank/DDBJ databases">
        <title>Deep-cultivation of Planctomycetes and their phenomic and genomic characterization uncovers novel biology.</title>
        <authorList>
            <person name="Wiegand S."/>
            <person name="Jogler M."/>
            <person name="Boedeker C."/>
            <person name="Pinto D."/>
            <person name="Vollmers J."/>
            <person name="Rivas-Marin E."/>
            <person name="Kohn T."/>
            <person name="Peeters S.H."/>
            <person name="Heuer A."/>
            <person name="Rast P."/>
            <person name="Oberbeckmann S."/>
            <person name="Bunk B."/>
            <person name="Jeske O."/>
            <person name="Meyerdierks A."/>
            <person name="Storesund J.E."/>
            <person name="Kallscheuer N."/>
            <person name="Luecker S."/>
            <person name="Lage O.M."/>
            <person name="Pohl T."/>
            <person name="Merkel B.J."/>
            <person name="Hornburger P."/>
            <person name="Mueller R.-W."/>
            <person name="Bruemmer F."/>
            <person name="Labrenz M."/>
            <person name="Spormann A.M."/>
            <person name="Op Den Camp H."/>
            <person name="Overmann J."/>
            <person name="Amann R."/>
            <person name="Jetten M.S.M."/>
            <person name="Mascher T."/>
            <person name="Medema M.H."/>
            <person name="Devos D.P."/>
            <person name="Kaster A.-K."/>
            <person name="Ovreas L."/>
            <person name="Rohde M."/>
            <person name="Galperin M.Y."/>
            <person name="Jogler C."/>
        </authorList>
    </citation>
    <scope>NUCLEOTIDE SEQUENCE [LARGE SCALE GENOMIC DNA]</scope>
    <source>
        <strain evidence="9 10">Pla123a</strain>
    </source>
</reference>
<feature type="transmembrane region" description="Helical" evidence="8">
    <location>
        <begin position="911"/>
        <end position="933"/>
    </location>
</feature>
<dbReference type="RefSeq" id="WP_231956487.1">
    <property type="nucleotide sequence ID" value="NZ_SJPO01000007.1"/>
</dbReference>
<dbReference type="InterPro" id="IPR001036">
    <property type="entry name" value="Acrflvin-R"/>
</dbReference>
<keyword evidence="4" id="KW-1003">Cell membrane</keyword>
<keyword evidence="6 8" id="KW-1133">Transmembrane helix</keyword>
<name>A0A5C5YKX8_9BACT</name>
<accession>A0A5C5YKX8</accession>
<sequence length="1038" mass="112150">MLTNLIEFSLRNRFVVIVGALLVAGAGMRSALLLPIDAVPDLTNTQVTVITSAGSLPPVEVERQVTYPIEWTMGGLADVAEVRSVSKFGLSVITIVFEEGTDIYFATNLVSQRLAQAASQIPEQYGPPELGPMTTALGEILQFELRSTARSPMELRTMLDWEVSPRLREVKGVTEVNTMGGFYKTYEVRPDPDLMNQHGVTLGEIYQRIEASNANAGGGYVVHHQEQRFIRGEALLRTLDDLRQVVLKRSANAPPLLVGDVADVRLAPMARQGAVSRDGRGEAVTGMVMMRIGENSRRVVSRVKQRIAEVQKTLPRDVEIDIIYDREDLIDRTLHTVLENLAVGGALVTLVLLMTLGSLRAGLIVALAIPLSMLFATNVMLAMGVSASLMSLGAIDFGLVVDSSVIMVENCVSRLAESPPGVSRLRVIRDAAIEVRGPTMFGELIIAVVYVPVLMLEGTEGKLFRPMAMTVLFALLGSLVISLTLMPALASLGLPRRVSHHDVWPIRLLKVVYLPMVRMAIRMPWATALVAICVVLVSVPIGLGLGAEFMPRLNEGDLLVEAARLPTASLEGAEDMARQIETTLLELPEIKTVFCKTGRPEIANDVMGVHQTDVWVMLHPKEEWPAAKSREELIADMEVALNARVPGVAFGFTQPIEMRVDELVAGVKADVAILLYGDDLDVLAEKSKEIERELRRIPGAADVKADIQSTLATLTIEPRRDTLARYGVDAAEVMDVVAAVGGRSVGNVLDGRARFPILVRLPEAWRADQTLLAQLPVSSAGGKPIPLGELADIRLEETPPTVEHDNGRRRTFVSANVRGRDVASFVGEAQRAIAQNVELPSGYEIDWGGDFENLQSASRRLMLITPIVLLMIFMLLHASFGSVSLASLIFLCVPFAASGGVFALASRGMPFSIAAGVGFIALFGVAVLNGLVWTSDAERRRQQGATPREAAGRAAESRLRPVLMTAMVASLGFLPMALSSSDGAEIQRPLATVVIGGLVTSSLLTCLVIPAVYPWFSPRGGTLDEPTEDPFADAGLPT</sequence>
<feature type="transmembrane region" description="Helical" evidence="8">
    <location>
        <begin position="886"/>
        <end position="904"/>
    </location>
</feature>
<dbReference type="InterPro" id="IPR004763">
    <property type="entry name" value="CusA-like"/>
</dbReference>
<gene>
    <name evidence="9" type="primary">czcA_2</name>
    <name evidence="9" type="ORF">Pla123a_30420</name>
</gene>
<feature type="transmembrane region" description="Helical" evidence="8">
    <location>
        <begin position="525"/>
        <end position="545"/>
    </location>
</feature>
<keyword evidence="10" id="KW-1185">Reference proteome</keyword>
<dbReference type="SUPFAM" id="SSF82714">
    <property type="entry name" value="Multidrug efflux transporter AcrB TolC docking domain, DN and DC subdomains"/>
    <property type="match status" value="2"/>
</dbReference>
<evidence type="ECO:0000256" key="1">
    <source>
        <dbReference type="ARBA" id="ARBA00004651"/>
    </source>
</evidence>
<evidence type="ECO:0000256" key="3">
    <source>
        <dbReference type="ARBA" id="ARBA00022448"/>
    </source>
</evidence>
<dbReference type="Gene3D" id="3.30.70.1320">
    <property type="entry name" value="Multidrug efflux transporter AcrB pore domain like"/>
    <property type="match status" value="1"/>
</dbReference>
<dbReference type="Pfam" id="PF00873">
    <property type="entry name" value="ACR_tran"/>
    <property type="match status" value="1"/>
</dbReference>
<evidence type="ECO:0000256" key="8">
    <source>
        <dbReference type="SAM" id="Phobius"/>
    </source>
</evidence>
<dbReference type="NCBIfam" id="TIGR00914">
    <property type="entry name" value="2A0601"/>
    <property type="match status" value="1"/>
</dbReference>
<evidence type="ECO:0000256" key="4">
    <source>
        <dbReference type="ARBA" id="ARBA00022475"/>
    </source>
</evidence>
<comment type="similarity">
    <text evidence="2">Belongs to the resistance-nodulation-cell division (RND) (TC 2.A.6) family.</text>
</comment>
<dbReference type="Gene3D" id="1.20.1640.10">
    <property type="entry name" value="Multidrug efflux transporter AcrB transmembrane domain"/>
    <property type="match status" value="2"/>
</dbReference>
<dbReference type="EMBL" id="SJPO01000007">
    <property type="protein sequence ID" value="TWT75532.1"/>
    <property type="molecule type" value="Genomic_DNA"/>
</dbReference>
<evidence type="ECO:0000256" key="5">
    <source>
        <dbReference type="ARBA" id="ARBA00022692"/>
    </source>
</evidence>
<comment type="subcellular location">
    <subcellularLocation>
        <location evidence="1">Cell membrane</location>
        <topology evidence="1">Multi-pass membrane protein</topology>
    </subcellularLocation>
</comment>
<dbReference type="InterPro" id="IPR027463">
    <property type="entry name" value="AcrB_DN_DC_subdom"/>
</dbReference>
<dbReference type="SUPFAM" id="SSF82693">
    <property type="entry name" value="Multidrug efflux transporter AcrB pore domain, PN1, PN2, PC1 and PC2 subdomains"/>
    <property type="match status" value="3"/>
</dbReference>
<protein>
    <submittedName>
        <fullName evidence="9">Cobalt-zinc-cadmium resistance protein CzcA</fullName>
    </submittedName>
</protein>
<feature type="transmembrane region" description="Helical" evidence="8">
    <location>
        <begin position="861"/>
        <end position="880"/>
    </location>
</feature>
<feature type="transmembrane region" description="Helical" evidence="8">
    <location>
        <begin position="990"/>
        <end position="1016"/>
    </location>
</feature>
<evidence type="ECO:0000313" key="9">
    <source>
        <dbReference type="EMBL" id="TWT75532.1"/>
    </source>
</evidence>
<dbReference type="PANTHER" id="PTHR32063">
    <property type="match status" value="1"/>
</dbReference>
<dbReference type="AlphaFoldDB" id="A0A5C5YKX8"/>
<keyword evidence="3" id="KW-0813">Transport</keyword>
<keyword evidence="7 8" id="KW-0472">Membrane</keyword>
<proteinExistence type="inferred from homology"/>
<dbReference type="Gene3D" id="3.30.70.1440">
    <property type="entry name" value="Multidrug efflux transporter AcrB pore domain"/>
    <property type="match status" value="1"/>
</dbReference>
<keyword evidence="5 8" id="KW-0812">Transmembrane</keyword>
<feature type="transmembrane region" description="Helical" evidence="8">
    <location>
        <begin position="439"/>
        <end position="456"/>
    </location>
</feature>
<evidence type="ECO:0000256" key="6">
    <source>
        <dbReference type="ARBA" id="ARBA00022989"/>
    </source>
</evidence>
<dbReference type="PANTHER" id="PTHR32063:SF24">
    <property type="entry name" value="CATION EFFLUX SYSTEM (ACRB_ACRD_ACRF FAMILY)"/>
    <property type="match status" value="1"/>
</dbReference>
<dbReference type="Proteomes" id="UP000318478">
    <property type="component" value="Unassembled WGS sequence"/>
</dbReference>
<feature type="transmembrane region" description="Helical" evidence="8">
    <location>
        <begin position="341"/>
        <end position="359"/>
    </location>
</feature>
<evidence type="ECO:0000256" key="2">
    <source>
        <dbReference type="ARBA" id="ARBA00010942"/>
    </source>
</evidence>